<feature type="compositionally biased region" description="Basic and acidic residues" evidence="1">
    <location>
        <begin position="90"/>
        <end position="124"/>
    </location>
</feature>
<sequence length="160" mass="18016">MSEGGSHPWSYTSYGEHIPRSIYRLEGMISLAKEVDMLELAERKILRQFQGLPNNTANMTVYALFDSCNDEILQGTGNVLKIQKLQHICSEHDEKKDEDNNDKKDDKKKKDDKEKEKDKSKETATSDLSAQQSIAVLGIALIAMGEDIGGRWPSELLDIC</sequence>
<evidence type="ECO:0000313" key="2">
    <source>
        <dbReference type="EMBL" id="CAG2232570.1"/>
    </source>
</evidence>
<name>A0A8S3TLN6_MYTED</name>
<evidence type="ECO:0000256" key="1">
    <source>
        <dbReference type="SAM" id="MobiDB-lite"/>
    </source>
</evidence>
<protein>
    <submittedName>
        <fullName evidence="2">PSMD2</fullName>
    </submittedName>
</protein>
<accession>A0A8S3TLN6</accession>
<dbReference type="OrthoDB" id="10252509at2759"/>
<reference evidence="2" key="1">
    <citation type="submission" date="2021-03" db="EMBL/GenBank/DDBJ databases">
        <authorList>
            <person name="Bekaert M."/>
        </authorList>
    </citation>
    <scope>NUCLEOTIDE SEQUENCE</scope>
</reference>
<organism evidence="2 3">
    <name type="scientific">Mytilus edulis</name>
    <name type="common">Blue mussel</name>
    <dbReference type="NCBI Taxonomy" id="6550"/>
    <lineage>
        <taxon>Eukaryota</taxon>
        <taxon>Metazoa</taxon>
        <taxon>Spiralia</taxon>
        <taxon>Lophotrochozoa</taxon>
        <taxon>Mollusca</taxon>
        <taxon>Bivalvia</taxon>
        <taxon>Autobranchia</taxon>
        <taxon>Pteriomorphia</taxon>
        <taxon>Mytilida</taxon>
        <taxon>Mytiloidea</taxon>
        <taxon>Mytilidae</taxon>
        <taxon>Mytilinae</taxon>
        <taxon>Mytilus</taxon>
    </lineage>
</organism>
<keyword evidence="3" id="KW-1185">Reference proteome</keyword>
<dbReference type="EMBL" id="CAJPWZ010002187">
    <property type="protein sequence ID" value="CAG2232570.1"/>
    <property type="molecule type" value="Genomic_DNA"/>
</dbReference>
<gene>
    <name evidence="2" type="ORF">MEDL_45275</name>
</gene>
<proteinExistence type="predicted"/>
<dbReference type="AlphaFoldDB" id="A0A8S3TLN6"/>
<comment type="caution">
    <text evidence="2">The sequence shown here is derived from an EMBL/GenBank/DDBJ whole genome shotgun (WGS) entry which is preliminary data.</text>
</comment>
<evidence type="ECO:0000313" key="3">
    <source>
        <dbReference type="Proteomes" id="UP000683360"/>
    </source>
</evidence>
<feature type="region of interest" description="Disordered" evidence="1">
    <location>
        <begin position="90"/>
        <end position="127"/>
    </location>
</feature>
<dbReference type="Proteomes" id="UP000683360">
    <property type="component" value="Unassembled WGS sequence"/>
</dbReference>